<keyword evidence="1" id="KW-0472">Membrane</keyword>
<dbReference type="AlphaFoldDB" id="A0A1M4XNM0"/>
<name>A0A1M4XNM0_9FLAO</name>
<organism evidence="2 3">
    <name type="scientific">Flavobacterium fontis</name>
    <dbReference type="NCBI Taxonomy" id="1124188"/>
    <lineage>
        <taxon>Bacteria</taxon>
        <taxon>Pseudomonadati</taxon>
        <taxon>Bacteroidota</taxon>
        <taxon>Flavobacteriia</taxon>
        <taxon>Flavobacteriales</taxon>
        <taxon>Flavobacteriaceae</taxon>
        <taxon>Flavobacterium</taxon>
    </lineage>
</organism>
<feature type="transmembrane region" description="Helical" evidence="1">
    <location>
        <begin position="88"/>
        <end position="110"/>
    </location>
</feature>
<dbReference type="EMBL" id="FQVQ01000002">
    <property type="protein sequence ID" value="SHE95194.1"/>
    <property type="molecule type" value="Genomic_DNA"/>
</dbReference>
<reference evidence="2 3" key="1">
    <citation type="submission" date="2016-11" db="EMBL/GenBank/DDBJ databases">
        <authorList>
            <person name="Jaros S."/>
            <person name="Januszkiewicz K."/>
            <person name="Wedrychowicz H."/>
        </authorList>
    </citation>
    <scope>NUCLEOTIDE SEQUENCE [LARGE SCALE GENOMIC DNA]</scope>
    <source>
        <strain evidence="2 3">DSM 25660</strain>
    </source>
</reference>
<evidence type="ECO:0000313" key="2">
    <source>
        <dbReference type="EMBL" id="SHE95194.1"/>
    </source>
</evidence>
<evidence type="ECO:0000256" key="1">
    <source>
        <dbReference type="SAM" id="Phobius"/>
    </source>
</evidence>
<dbReference type="STRING" id="1124188.SAMN05444377_102121"/>
<dbReference type="RefSeq" id="WP_073361427.1">
    <property type="nucleotide sequence ID" value="NZ_FQVQ01000002.1"/>
</dbReference>
<feature type="transmembrane region" description="Helical" evidence="1">
    <location>
        <begin position="43"/>
        <end position="68"/>
    </location>
</feature>
<keyword evidence="1" id="KW-1133">Transmembrane helix</keyword>
<proteinExistence type="predicted"/>
<accession>A0A1M4XNM0</accession>
<sequence length="118" mass="12998">MHTATQYDIRLLLSLGVGVLLLLAVLTRVLTQHLLYAYHRYVNATYVIYGLTAVHWTLAAGVALWGTAPVTRALGITALMTHSPGLEYVGVVLLFFTTLLLFSLIAYTVCRITFGKKT</sequence>
<gene>
    <name evidence="2" type="ORF">SAMN05444377_102121</name>
</gene>
<keyword evidence="1" id="KW-0812">Transmembrane</keyword>
<keyword evidence="3" id="KW-1185">Reference proteome</keyword>
<evidence type="ECO:0000313" key="3">
    <source>
        <dbReference type="Proteomes" id="UP000184147"/>
    </source>
</evidence>
<dbReference type="Proteomes" id="UP000184147">
    <property type="component" value="Unassembled WGS sequence"/>
</dbReference>
<protein>
    <submittedName>
        <fullName evidence="2">Uncharacterized protein</fullName>
    </submittedName>
</protein>
<feature type="transmembrane region" description="Helical" evidence="1">
    <location>
        <begin position="12"/>
        <end position="31"/>
    </location>
</feature>